<feature type="transmembrane region" description="Helical" evidence="1">
    <location>
        <begin position="125"/>
        <end position="145"/>
    </location>
</feature>
<evidence type="ECO:0000313" key="3">
    <source>
        <dbReference type="Proteomes" id="UP000325606"/>
    </source>
</evidence>
<gene>
    <name evidence="2" type="ORF">F5I99_11870</name>
</gene>
<dbReference type="AlphaFoldDB" id="A0A5J6LF33"/>
<keyword evidence="3" id="KW-1185">Reference proteome</keyword>
<evidence type="ECO:0000313" key="2">
    <source>
        <dbReference type="EMBL" id="QEW07145.1"/>
    </source>
</evidence>
<feature type="transmembrane region" description="Helical" evidence="1">
    <location>
        <begin position="21"/>
        <end position="45"/>
    </location>
</feature>
<dbReference type="RefSeq" id="WP_151056264.1">
    <property type="nucleotide sequence ID" value="NZ_CP044222.1"/>
</dbReference>
<evidence type="ECO:0000256" key="1">
    <source>
        <dbReference type="SAM" id="Phobius"/>
    </source>
</evidence>
<feature type="transmembrane region" description="Helical" evidence="1">
    <location>
        <begin position="51"/>
        <end position="69"/>
    </location>
</feature>
<name>A0A5J6LF33_9GAMM</name>
<dbReference type="Proteomes" id="UP000325606">
    <property type="component" value="Chromosome"/>
</dbReference>
<accession>A0A5J6LF33</accession>
<protein>
    <submittedName>
        <fullName evidence="2">Uncharacterized protein</fullName>
    </submittedName>
</protein>
<keyword evidence="1" id="KW-1133">Transmembrane helix</keyword>
<keyword evidence="1" id="KW-0812">Transmembrane</keyword>
<reference evidence="2 3" key="1">
    <citation type="submission" date="2019-09" db="EMBL/GenBank/DDBJ databases">
        <title>Nitrincola iocasae sp. nov., a bacterium isolated from the sediment collected at a cold seep field in South China Sea.</title>
        <authorList>
            <person name="Zhang H."/>
            <person name="Wang H."/>
            <person name="Li C."/>
        </authorList>
    </citation>
    <scope>NUCLEOTIDE SEQUENCE [LARGE SCALE GENOMIC DNA]</scope>
    <source>
        <strain evidence="2 3">KXZD1103</strain>
    </source>
</reference>
<dbReference type="EMBL" id="CP044222">
    <property type="protein sequence ID" value="QEW07145.1"/>
    <property type="molecule type" value="Genomic_DNA"/>
</dbReference>
<keyword evidence="1" id="KW-0472">Membrane</keyword>
<proteinExistence type="predicted"/>
<sequence>MTPPEQELSALAATAAVTASLLNIGSYIAQISVALLMLGLLLWLLGHSVSHPLLLAAMVMALLQVYFALRVRFDANIFRTWANRWHGGADPKADLNAFDKQVGRRVAATDIETDLSNRRAGALRLLRLQIICMVMQLLMTAVAVWF</sequence>
<dbReference type="KEGG" id="nik:F5I99_11870"/>
<organism evidence="2 3">
    <name type="scientific">Nitrincola iocasae</name>
    <dbReference type="NCBI Taxonomy" id="2614693"/>
    <lineage>
        <taxon>Bacteria</taxon>
        <taxon>Pseudomonadati</taxon>
        <taxon>Pseudomonadota</taxon>
        <taxon>Gammaproteobacteria</taxon>
        <taxon>Oceanospirillales</taxon>
        <taxon>Oceanospirillaceae</taxon>
        <taxon>Nitrincola</taxon>
    </lineage>
</organism>